<accession>A0A2R5GBG3</accession>
<dbReference type="PANTHER" id="PTHR12176:SF79">
    <property type="entry name" value="METHYLTRANSFERASE TYPE 11 DOMAIN-CONTAINING PROTEIN"/>
    <property type="match status" value="1"/>
</dbReference>
<sequence length="468" mass="53344">MCVCEDEEEQQARETRRAQQLEEIAQREQRLREPSVRIVGKKYDGQQPEREIPDILPPWALSLHDDMHGVSVGRQLEQLQEYLRLGVLNETEFRDAEQRVLQAPREQEMSRASSRDFVPALSLQPAFHGTLYSGTASLPVATSILPNVFAAIGGKRNQNEDCEEKDKQEGQEDQDVEEEKERRDVEDEENDETYYDAASIAESKTGSAVSEMPRNLHREEVENRLADPKVCPLSMSHTRQNAIATAILFPNRQQVEMAQYGRHQYWDERYTKDPEAFDWYQRYSGLKDKLRGAGVKESDNILNIGCGNSRKCGMTEDMYEDNFTSIANIDISKVVIDQMKERHKDKSTLTWQVMNACHLDFSDETFDCIIDKGTMDSILCGEGSTGNVSKMLAECVRVLKPNGIFFMISYGVPDNRLGYLENDEYPWRVSVSTVAKPTVMTAAQPEAKDSNNVHYIFVAQKEGGEEKE</sequence>
<feature type="domain" description="Methyltransferase type 11" evidence="5">
    <location>
        <begin position="302"/>
        <end position="406"/>
    </location>
</feature>
<dbReference type="Pfam" id="PF08241">
    <property type="entry name" value="Methyltransf_11"/>
    <property type="match status" value="1"/>
</dbReference>
<dbReference type="FunFam" id="3.40.50.150:FF:000311">
    <property type="entry name" value="Methyltransferase protein 13"/>
    <property type="match status" value="1"/>
</dbReference>
<evidence type="ECO:0000256" key="3">
    <source>
        <dbReference type="ARBA" id="ARBA00022679"/>
    </source>
</evidence>
<dbReference type="GO" id="GO:0008757">
    <property type="term" value="F:S-adenosylmethionine-dependent methyltransferase activity"/>
    <property type="evidence" value="ECO:0007669"/>
    <property type="project" value="InterPro"/>
</dbReference>
<dbReference type="OrthoDB" id="411785at2759"/>
<gene>
    <name evidence="6" type="ORF">FCC1311_045452</name>
</gene>
<reference evidence="6 7" key="1">
    <citation type="submission" date="2017-12" db="EMBL/GenBank/DDBJ databases">
        <title>Sequencing, de novo assembly and annotation of complete genome of a new Thraustochytrid species, strain FCC1311.</title>
        <authorList>
            <person name="Sedici K."/>
            <person name="Godart F."/>
            <person name="Aiese Cigliano R."/>
            <person name="Sanseverino W."/>
            <person name="Barakat M."/>
            <person name="Ortet P."/>
            <person name="Marechal E."/>
            <person name="Cagnac O."/>
            <person name="Amato A."/>
        </authorList>
    </citation>
    <scope>NUCLEOTIDE SEQUENCE [LARGE SCALE GENOMIC DNA]</scope>
</reference>
<feature type="region of interest" description="Disordered" evidence="4">
    <location>
        <begin position="158"/>
        <end position="214"/>
    </location>
</feature>
<evidence type="ECO:0000256" key="1">
    <source>
        <dbReference type="ARBA" id="ARBA00008361"/>
    </source>
</evidence>
<dbReference type="InterPro" id="IPR013216">
    <property type="entry name" value="Methyltransf_11"/>
</dbReference>
<evidence type="ECO:0000256" key="4">
    <source>
        <dbReference type="SAM" id="MobiDB-lite"/>
    </source>
</evidence>
<keyword evidence="3 6" id="KW-0808">Transferase</keyword>
<evidence type="ECO:0000313" key="7">
    <source>
        <dbReference type="Proteomes" id="UP000241890"/>
    </source>
</evidence>
<evidence type="ECO:0000259" key="5">
    <source>
        <dbReference type="Pfam" id="PF08241"/>
    </source>
</evidence>
<proteinExistence type="inferred from homology"/>
<dbReference type="CDD" id="cd02440">
    <property type="entry name" value="AdoMet_MTases"/>
    <property type="match status" value="1"/>
</dbReference>
<keyword evidence="7" id="KW-1185">Reference proteome</keyword>
<dbReference type="PANTHER" id="PTHR12176">
    <property type="entry name" value="SAM-DEPENDENT METHYLTRANSFERASE SUPERFAMILY PROTEIN"/>
    <property type="match status" value="1"/>
</dbReference>
<protein>
    <submittedName>
        <fullName evidence="6">Methyltransferase-like protein 13</fullName>
    </submittedName>
</protein>
<dbReference type="InParanoid" id="A0A2R5GBG3"/>
<dbReference type="SUPFAM" id="SSF53335">
    <property type="entry name" value="S-adenosyl-L-methionine-dependent methyltransferases"/>
    <property type="match status" value="1"/>
</dbReference>
<evidence type="ECO:0000313" key="6">
    <source>
        <dbReference type="EMBL" id="GBG28322.1"/>
    </source>
</evidence>
<dbReference type="Proteomes" id="UP000241890">
    <property type="component" value="Unassembled WGS sequence"/>
</dbReference>
<dbReference type="Gene3D" id="3.40.50.150">
    <property type="entry name" value="Vaccinia Virus protein VP39"/>
    <property type="match status" value="1"/>
</dbReference>
<comment type="similarity">
    <text evidence="1">Belongs to the methyltransferase superfamily.</text>
</comment>
<dbReference type="EMBL" id="BEYU01000040">
    <property type="protein sequence ID" value="GBG28322.1"/>
    <property type="molecule type" value="Genomic_DNA"/>
</dbReference>
<evidence type="ECO:0000256" key="2">
    <source>
        <dbReference type="ARBA" id="ARBA00022603"/>
    </source>
</evidence>
<organism evidence="6 7">
    <name type="scientific">Hondaea fermentalgiana</name>
    <dbReference type="NCBI Taxonomy" id="2315210"/>
    <lineage>
        <taxon>Eukaryota</taxon>
        <taxon>Sar</taxon>
        <taxon>Stramenopiles</taxon>
        <taxon>Bigyra</taxon>
        <taxon>Labyrinthulomycetes</taxon>
        <taxon>Thraustochytrida</taxon>
        <taxon>Thraustochytriidae</taxon>
        <taxon>Hondaea</taxon>
    </lineage>
</organism>
<dbReference type="AlphaFoldDB" id="A0A2R5GBG3"/>
<keyword evidence="2 6" id="KW-0489">Methyltransferase</keyword>
<dbReference type="GO" id="GO:0032259">
    <property type="term" value="P:methylation"/>
    <property type="evidence" value="ECO:0007669"/>
    <property type="project" value="UniProtKB-KW"/>
</dbReference>
<dbReference type="InterPro" id="IPR029063">
    <property type="entry name" value="SAM-dependent_MTases_sf"/>
</dbReference>
<dbReference type="InterPro" id="IPR051419">
    <property type="entry name" value="Lys/N-term_MeTrsfase_sf"/>
</dbReference>
<comment type="caution">
    <text evidence="6">The sequence shown here is derived from an EMBL/GenBank/DDBJ whole genome shotgun (WGS) entry which is preliminary data.</text>
</comment>
<name>A0A2R5GBG3_9STRA</name>